<comment type="caution">
    <text evidence="2">The sequence shown here is derived from an EMBL/GenBank/DDBJ whole genome shotgun (WGS) entry which is preliminary data.</text>
</comment>
<sequence length="205" mass="21929">MVQTAGSHDVDRLIDDVDRYWRSHGVPGQSRSRELEEISRHVVQQVAAGRDLHEIVGDDPRAFAAQWWRARALSPWLPVALEFVGCFVGVLALLALLASVNLLGDGGGIDFRAALIASTAAFVIGGRGAIFSYRERLGRGGAIVAGVCCAAAVGAVLLAGANLLRDVRVDVPVIWTVVMAVCGFGTLLVARMLRRMRSGSLNDRV</sequence>
<dbReference type="EMBL" id="JBHTCQ010000003">
    <property type="protein sequence ID" value="MFC7406471.1"/>
    <property type="molecule type" value="Genomic_DNA"/>
</dbReference>
<evidence type="ECO:0008006" key="4">
    <source>
        <dbReference type="Google" id="ProtNLM"/>
    </source>
</evidence>
<keyword evidence="3" id="KW-1185">Reference proteome</keyword>
<keyword evidence="1" id="KW-0812">Transmembrane</keyword>
<feature type="transmembrane region" description="Helical" evidence="1">
    <location>
        <begin position="76"/>
        <end position="99"/>
    </location>
</feature>
<keyword evidence="1" id="KW-1133">Transmembrane helix</keyword>
<feature type="transmembrane region" description="Helical" evidence="1">
    <location>
        <begin position="142"/>
        <end position="161"/>
    </location>
</feature>
<accession>A0ABW2QBI2</accession>
<name>A0ABW2QBI2_9MICO</name>
<feature type="transmembrane region" description="Helical" evidence="1">
    <location>
        <begin position="173"/>
        <end position="193"/>
    </location>
</feature>
<evidence type="ECO:0000313" key="3">
    <source>
        <dbReference type="Proteomes" id="UP001596455"/>
    </source>
</evidence>
<reference evidence="3" key="1">
    <citation type="journal article" date="2019" name="Int. J. Syst. Evol. Microbiol.">
        <title>The Global Catalogue of Microorganisms (GCM) 10K type strain sequencing project: providing services to taxonomists for standard genome sequencing and annotation.</title>
        <authorList>
            <consortium name="The Broad Institute Genomics Platform"/>
            <consortium name="The Broad Institute Genome Sequencing Center for Infectious Disease"/>
            <person name="Wu L."/>
            <person name="Ma J."/>
        </authorList>
    </citation>
    <scope>NUCLEOTIDE SEQUENCE [LARGE SCALE GENOMIC DNA]</scope>
    <source>
        <strain evidence="3">JCM 1490</strain>
    </source>
</reference>
<protein>
    <recommendedName>
        <fullName evidence="4">DUF1129 family protein</fullName>
    </recommendedName>
</protein>
<feature type="transmembrane region" description="Helical" evidence="1">
    <location>
        <begin position="111"/>
        <end position="130"/>
    </location>
</feature>
<proteinExistence type="predicted"/>
<evidence type="ECO:0000256" key="1">
    <source>
        <dbReference type="SAM" id="Phobius"/>
    </source>
</evidence>
<keyword evidence="1" id="KW-0472">Membrane</keyword>
<organism evidence="2 3">
    <name type="scientific">Georgenia alba</name>
    <dbReference type="NCBI Taxonomy" id="2233858"/>
    <lineage>
        <taxon>Bacteria</taxon>
        <taxon>Bacillati</taxon>
        <taxon>Actinomycetota</taxon>
        <taxon>Actinomycetes</taxon>
        <taxon>Micrococcales</taxon>
        <taxon>Bogoriellaceae</taxon>
        <taxon>Georgenia</taxon>
    </lineage>
</organism>
<gene>
    <name evidence="2" type="ORF">ACFQQL_15235</name>
</gene>
<dbReference type="SUPFAM" id="SSF158560">
    <property type="entry name" value="BH3980-like"/>
    <property type="match status" value="1"/>
</dbReference>
<dbReference type="Proteomes" id="UP001596455">
    <property type="component" value="Unassembled WGS sequence"/>
</dbReference>
<dbReference type="RefSeq" id="WP_382395899.1">
    <property type="nucleotide sequence ID" value="NZ_JBHTCQ010000003.1"/>
</dbReference>
<evidence type="ECO:0000313" key="2">
    <source>
        <dbReference type="EMBL" id="MFC7406471.1"/>
    </source>
</evidence>